<dbReference type="OrthoDB" id="5143202at2"/>
<evidence type="ECO:0000313" key="2">
    <source>
        <dbReference type="EMBL" id="TCC33499.1"/>
    </source>
</evidence>
<dbReference type="EMBL" id="SJKA01000005">
    <property type="protein sequence ID" value="TCC33499.1"/>
    <property type="molecule type" value="Genomic_DNA"/>
</dbReference>
<gene>
    <name evidence="2" type="ORF">E0H50_16140</name>
</gene>
<name>A0A4R0IL13_9ACTN</name>
<feature type="domain" description="AbiEi antitoxin N-terminal" evidence="1">
    <location>
        <begin position="8"/>
        <end position="54"/>
    </location>
</feature>
<reference evidence="2 3" key="1">
    <citation type="submission" date="2019-02" db="EMBL/GenBank/DDBJ databases">
        <title>Kribbella capetownensis sp. nov. and Kribbella speibonae sp. nov., isolated from soil.</title>
        <authorList>
            <person name="Curtis S.M."/>
            <person name="Norton I."/>
            <person name="Everest G.J."/>
            <person name="Meyers P.R."/>
        </authorList>
    </citation>
    <scope>NUCLEOTIDE SEQUENCE [LARGE SCALE GENOMIC DNA]</scope>
    <source>
        <strain evidence="2 3">DSM 27082</strain>
    </source>
</reference>
<keyword evidence="3" id="KW-1185">Reference proteome</keyword>
<organism evidence="2 3">
    <name type="scientific">Kribbella sindirgiensis</name>
    <dbReference type="NCBI Taxonomy" id="1124744"/>
    <lineage>
        <taxon>Bacteria</taxon>
        <taxon>Bacillati</taxon>
        <taxon>Actinomycetota</taxon>
        <taxon>Actinomycetes</taxon>
        <taxon>Propionibacteriales</taxon>
        <taxon>Kribbellaceae</taxon>
        <taxon>Kribbella</taxon>
    </lineage>
</organism>
<dbReference type="Pfam" id="PF13338">
    <property type="entry name" value="AbiEi_4"/>
    <property type="match status" value="1"/>
</dbReference>
<dbReference type="InterPro" id="IPR011335">
    <property type="entry name" value="Restrct_endonuc-II-like"/>
</dbReference>
<evidence type="ECO:0000259" key="1">
    <source>
        <dbReference type="Pfam" id="PF13338"/>
    </source>
</evidence>
<sequence length="320" mass="35224">MDACCVNERLRLIAAHQGGVFSRRQALASGCTHEQIVRHLRDGSWEQIRRGQYAEKLDLAAPPPWERARWTHLRQMHAVMNAIRARSVAVSHQSALVLHGLPTWGLDLGRVHVTRLDGQSGGLVAGVQHHLGVLTAADLTVVDGRLVTSVARAALESACTTSFEVGVVGFDAALRAGNLGEDEVQRLQSASTFWPGSATARRALRFGNGLAESVGESRLRVLMHEHGMPEPRLQTEFYDRLGLVGRVDFDFDGYNTVVEFDGALKYGGGSPDVLIREKRREDRLRALGLTVVRTDWSDFDHPAALAAALLRTLNRHRRPA</sequence>
<evidence type="ECO:0000313" key="3">
    <source>
        <dbReference type="Proteomes" id="UP000292695"/>
    </source>
</evidence>
<comment type="caution">
    <text evidence="2">The sequence shown here is derived from an EMBL/GenBank/DDBJ whole genome shotgun (WGS) entry which is preliminary data.</text>
</comment>
<dbReference type="InterPro" id="IPR025159">
    <property type="entry name" value="AbiEi_N"/>
</dbReference>
<proteinExistence type="predicted"/>
<dbReference type="Proteomes" id="UP000292695">
    <property type="component" value="Unassembled WGS sequence"/>
</dbReference>
<protein>
    <recommendedName>
        <fullName evidence="1">AbiEi antitoxin N-terminal domain-containing protein</fullName>
    </recommendedName>
</protein>
<accession>A0A4R0IL13</accession>
<dbReference type="SUPFAM" id="SSF52980">
    <property type="entry name" value="Restriction endonuclease-like"/>
    <property type="match status" value="1"/>
</dbReference>
<dbReference type="AlphaFoldDB" id="A0A4R0IL13"/>